<evidence type="ECO:0000256" key="1">
    <source>
        <dbReference type="SAM" id="MobiDB-lite"/>
    </source>
</evidence>
<dbReference type="InterPro" id="IPR036866">
    <property type="entry name" value="RibonucZ/Hydroxyglut_hydro"/>
</dbReference>
<dbReference type="InterPro" id="IPR001279">
    <property type="entry name" value="Metallo-B-lactamas"/>
</dbReference>
<reference evidence="4" key="1">
    <citation type="submission" date="2016-10" db="EMBL/GenBank/DDBJ databases">
        <authorList>
            <person name="Varghese N."/>
        </authorList>
    </citation>
    <scope>NUCLEOTIDE SEQUENCE [LARGE SCALE GENOMIC DNA]</scope>
    <source>
        <strain evidence="4">DSM 45096 / BCRC 16803 / CGMCC 4.1857 / CIP 109030 / JCM 12277 / KCTC 19219 / NBRC 100920 / 33214</strain>
    </source>
</reference>
<dbReference type="OrthoDB" id="2273115at2"/>
<evidence type="ECO:0000259" key="2">
    <source>
        <dbReference type="SMART" id="SM00849"/>
    </source>
</evidence>
<dbReference type="PANTHER" id="PTHR42951">
    <property type="entry name" value="METALLO-BETA-LACTAMASE DOMAIN-CONTAINING"/>
    <property type="match status" value="1"/>
</dbReference>
<dbReference type="CDD" id="cd07739">
    <property type="entry name" value="metallo-hydrolase-like_MBL-fold"/>
    <property type="match status" value="1"/>
</dbReference>
<dbReference type="Proteomes" id="UP000183015">
    <property type="component" value="Unassembled WGS sequence"/>
</dbReference>
<keyword evidence="4" id="KW-1185">Reference proteome</keyword>
<dbReference type="STRING" id="235985.SAMN05414137_103191"/>
<evidence type="ECO:0000313" key="3">
    <source>
        <dbReference type="EMBL" id="SEK71058.1"/>
    </source>
</evidence>
<organism evidence="3 4">
    <name type="scientific">Streptacidiphilus jiangxiensis</name>
    <dbReference type="NCBI Taxonomy" id="235985"/>
    <lineage>
        <taxon>Bacteria</taxon>
        <taxon>Bacillati</taxon>
        <taxon>Actinomycetota</taxon>
        <taxon>Actinomycetes</taxon>
        <taxon>Kitasatosporales</taxon>
        <taxon>Streptomycetaceae</taxon>
        <taxon>Streptacidiphilus</taxon>
    </lineage>
</organism>
<dbReference type="InterPro" id="IPR050855">
    <property type="entry name" value="NDM-1-like"/>
</dbReference>
<dbReference type="Pfam" id="PF00753">
    <property type="entry name" value="Lactamase_B"/>
    <property type="match status" value="1"/>
</dbReference>
<dbReference type="PANTHER" id="PTHR42951:SF14">
    <property type="entry name" value="METALLO-BETA-LACTAMASE SUPERFAMILY PROTEIN"/>
    <property type="match status" value="1"/>
</dbReference>
<sequence>MARKRTRRGGSPDGPEQAPPATEPGAPAGAGPAAGPGDGAASGPATDQPTQGAAEGSARPRVPLEVDVFTGPEAAFFATSSLVIGPRHAVLVDTQLTRSAGRELAEWVAGKARTLAAIVITHPHPDHYFGTEEVLRLFPGTPVYADPTVIEEITRTGLAKVAQWQQVFGDDVTSMPIVPGPLPTDTMLIDGSPVHMLHVGQGDCTTSTVVHVPDARTVISGDVTFNGTHLWTADTTAEQRVDWLGSLETVRGLDPERVVAGHRAPGQDDDAVRVIAFTGDYLREFDAHLTEHPDDPDAVAAAVNETYGELALPAILHTGVRSNTGG</sequence>
<dbReference type="eggNOG" id="COG0491">
    <property type="taxonomic scope" value="Bacteria"/>
</dbReference>
<dbReference type="EMBL" id="FOAZ01000003">
    <property type="protein sequence ID" value="SEK71058.1"/>
    <property type="molecule type" value="Genomic_DNA"/>
</dbReference>
<name>A0A1H7J8N5_STRJI</name>
<gene>
    <name evidence="3" type="ORF">SAMN05414137_103191</name>
</gene>
<dbReference type="Gene3D" id="3.60.15.10">
    <property type="entry name" value="Ribonuclease Z/Hydroxyacylglutathione hydrolase-like"/>
    <property type="match status" value="1"/>
</dbReference>
<proteinExistence type="predicted"/>
<feature type="domain" description="Metallo-beta-lactamase" evidence="2">
    <location>
        <begin position="77"/>
        <end position="262"/>
    </location>
</feature>
<feature type="region of interest" description="Disordered" evidence="1">
    <location>
        <begin position="1"/>
        <end position="59"/>
    </location>
</feature>
<protein>
    <submittedName>
        <fullName evidence="3">Glyoxylase, beta-lactamase superfamily II</fullName>
    </submittedName>
</protein>
<dbReference type="SMART" id="SM00849">
    <property type="entry name" value="Lactamase_B"/>
    <property type="match status" value="1"/>
</dbReference>
<dbReference type="SUPFAM" id="SSF56281">
    <property type="entry name" value="Metallo-hydrolase/oxidoreductase"/>
    <property type="match status" value="1"/>
</dbReference>
<accession>A0A1H7J8N5</accession>
<evidence type="ECO:0000313" key="4">
    <source>
        <dbReference type="Proteomes" id="UP000183015"/>
    </source>
</evidence>
<dbReference type="RefSeq" id="WP_075003794.1">
    <property type="nucleotide sequence ID" value="NZ_FOAZ01000003.1"/>
</dbReference>
<dbReference type="AlphaFoldDB" id="A0A1H7J8N5"/>